<dbReference type="PANTHER" id="PTHR11548:SF1">
    <property type="entry name" value="THYMIDYLATE SYNTHASE 1"/>
    <property type="match status" value="1"/>
</dbReference>
<feature type="binding site" evidence="5">
    <location>
        <position position="323"/>
    </location>
    <ligand>
        <name>(6R)-5,10-methylene-5,6,7,8-tetrahydrofolate</name>
        <dbReference type="ChEBI" id="CHEBI:15636"/>
    </ligand>
</feature>
<dbReference type="PATRIC" id="fig|361183.4.peg.953"/>
<dbReference type="GO" id="GO:0006235">
    <property type="term" value="P:dTTP biosynthetic process"/>
    <property type="evidence" value="ECO:0007669"/>
    <property type="project" value="UniProtKB-UniRule"/>
</dbReference>
<evidence type="ECO:0000256" key="2">
    <source>
        <dbReference type="ARBA" id="ARBA00022603"/>
    </source>
</evidence>
<feature type="binding site" description="in other chain" evidence="5">
    <location>
        <position position="237"/>
    </location>
    <ligand>
        <name>dUMP</name>
        <dbReference type="ChEBI" id="CHEBI:246422"/>
        <note>ligand shared between dimeric partners</note>
    </ligand>
</feature>
<dbReference type="HAMAP" id="MF_00008">
    <property type="entry name" value="Thymidy_synth_bact"/>
    <property type="match status" value="1"/>
</dbReference>
<dbReference type="GO" id="GO:0004799">
    <property type="term" value="F:thymidylate synthase activity"/>
    <property type="evidence" value="ECO:0007669"/>
    <property type="project" value="UniProtKB-UniRule"/>
</dbReference>
<dbReference type="GO" id="GO:0032259">
    <property type="term" value="P:methylation"/>
    <property type="evidence" value="ECO:0007669"/>
    <property type="project" value="UniProtKB-KW"/>
</dbReference>
<comment type="similarity">
    <text evidence="5">Belongs to the thymidylate synthase family. Bacterial-type ThyA subfamily.</text>
</comment>
<dbReference type="EMBL" id="CP012669">
    <property type="protein sequence ID" value="ALE16273.1"/>
    <property type="molecule type" value="Genomic_DNA"/>
</dbReference>
<feature type="active site" evidence="6">
    <location>
        <position position="202"/>
    </location>
</feature>
<feature type="binding site" description="in other chain" evidence="5">
    <location>
        <position position="39"/>
    </location>
    <ligand>
        <name>dUMP</name>
        <dbReference type="ChEBI" id="CHEBI:246422"/>
        <note>ligand shared between dimeric partners</note>
    </ligand>
</feature>
<dbReference type="GO" id="GO:0005829">
    <property type="term" value="C:cytosol"/>
    <property type="evidence" value="ECO:0007669"/>
    <property type="project" value="TreeGrafter"/>
</dbReference>
<evidence type="ECO:0000256" key="4">
    <source>
        <dbReference type="ARBA" id="ARBA00022727"/>
    </source>
</evidence>
<dbReference type="Proteomes" id="UP000057938">
    <property type="component" value="Chromosome"/>
</dbReference>
<comment type="pathway">
    <text evidence="5">Pyrimidine metabolism; dTTP biosynthesis.</text>
</comment>
<name>A0A0M4M783_9SPHN</name>
<dbReference type="STRING" id="361183.AMC99_00973"/>
<dbReference type="CDD" id="cd00351">
    <property type="entry name" value="TS_Pyrimidine_HMase"/>
    <property type="match status" value="1"/>
</dbReference>
<dbReference type="PROSITE" id="PS00091">
    <property type="entry name" value="THYMIDYLATE_SYNTHASE"/>
    <property type="match status" value="1"/>
</dbReference>
<evidence type="ECO:0000256" key="6">
    <source>
        <dbReference type="PROSITE-ProRule" id="PRU10016"/>
    </source>
</evidence>
<organism evidence="8 9">
    <name type="scientific">Altererythrobacter epoxidivorans</name>
    <dbReference type="NCBI Taxonomy" id="361183"/>
    <lineage>
        <taxon>Bacteria</taxon>
        <taxon>Pseudomonadati</taxon>
        <taxon>Pseudomonadota</taxon>
        <taxon>Alphaproteobacteria</taxon>
        <taxon>Sphingomonadales</taxon>
        <taxon>Erythrobacteraceae</taxon>
        <taxon>Altererythrobacter</taxon>
    </lineage>
</organism>
<feature type="binding site" evidence="5">
    <location>
        <position position="229"/>
    </location>
    <ligand>
        <name>(6R)-5,10-methylene-5,6,7,8-tetrahydrofolate</name>
        <dbReference type="ChEBI" id="CHEBI:15636"/>
    </ligand>
</feature>
<dbReference type="UniPathway" id="UPA00575"/>
<feature type="binding site" evidence="5">
    <location>
        <begin position="182"/>
        <end position="183"/>
    </location>
    <ligand>
        <name>dUMP</name>
        <dbReference type="ChEBI" id="CHEBI:246422"/>
        <note>ligand shared between dimeric partners</note>
    </ligand>
</feature>
<evidence type="ECO:0000256" key="3">
    <source>
        <dbReference type="ARBA" id="ARBA00022679"/>
    </source>
</evidence>
<reference evidence="8 9" key="1">
    <citation type="submission" date="2015-09" db="EMBL/GenBank/DDBJ databases">
        <title>Complete genome sequence of a benzo[a]pyrene-degrading bacterium Altererythrobacter epoxidivorans CGMCC 1.7731T.</title>
        <authorList>
            <person name="Li Z."/>
            <person name="Cheng H."/>
            <person name="Huo Y."/>
            <person name="Xu X."/>
        </authorList>
    </citation>
    <scope>NUCLEOTIDE SEQUENCE [LARGE SCALE GENOMIC DNA]</scope>
    <source>
        <strain evidence="8 9">CGMCC 1.7731</strain>
    </source>
</reference>
<dbReference type="GO" id="GO:0006231">
    <property type="term" value="P:dTMP biosynthetic process"/>
    <property type="evidence" value="ECO:0007669"/>
    <property type="project" value="UniProtKB-UniRule"/>
</dbReference>
<evidence type="ECO:0000256" key="5">
    <source>
        <dbReference type="HAMAP-Rule" id="MF_00008"/>
    </source>
</evidence>
<feature type="domain" description="Thymidylate synthase/dCMP hydroxymethylase" evidence="7">
    <location>
        <begin position="21"/>
        <end position="324"/>
    </location>
</feature>
<dbReference type="SUPFAM" id="SSF55831">
    <property type="entry name" value="Thymidylate synthase/dCMP hydroxymethylase"/>
    <property type="match status" value="1"/>
</dbReference>
<keyword evidence="3 5" id="KW-0808">Transferase</keyword>
<dbReference type="InterPro" id="IPR036926">
    <property type="entry name" value="Thymidate_synth/dCMP_Mease_sf"/>
</dbReference>
<comment type="subunit">
    <text evidence="5">Homodimer.</text>
</comment>
<dbReference type="AlphaFoldDB" id="A0A0M4M783"/>
<feature type="active site" description="Nucleophile" evidence="5">
    <location>
        <position position="202"/>
    </location>
</feature>
<feature type="binding site" description="in other chain" evidence="5">
    <location>
        <begin position="267"/>
        <end position="269"/>
    </location>
    <ligand>
        <name>dUMP</name>
        <dbReference type="ChEBI" id="CHEBI:246422"/>
        <note>ligand shared between dimeric partners</note>
    </ligand>
</feature>
<dbReference type="Pfam" id="PF00303">
    <property type="entry name" value="Thymidylat_synt"/>
    <property type="match status" value="1"/>
</dbReference>
<dbReference type="EC" id="2.1.1.45" evidence="1 5"/>
<evidence type="ECO:0000313" key="8">
    <source>
        <dbReference type="EMBL" id="ALE16273.1"/>
    </source>
</evidence>
<accession>A0A0M4M783</accession>
<dbReference type="InterPro" id="IPR023451">
    <property type="entry name" value="Thymidate_synth/dCMP_Mease_dom"/>
</dbReference>
<comment type="caution">
    <text evidence="5">Lacks conserved residue(s) required for the propagation of feature annotation.</text>
</comment>
<dbReference type="KEGG" id="aep:AMC99_00973"/>
<keyword evidence="4 5" id="KW-0545">Nucleotide biosynthesis</keyword>
<comment type="function">
    <text evidence="5">Catalyzes the reductive methylation of 2'-deoxyuridine-5'-monophosphate (dUMP) to 2'-deoxythymidine-5'-monophosphate (dTMP) while utilizing 5,10-methylenetetrahydrofolate (mTHF) as the methyl donor and reductant in the reaction, yielding dihydrofolate (DHF) as a by-product. This enzymatic reaction provides an intracellular de novo source of dTMP, an essential precursor for DNA biosynthesis.</text>
</comment>
<proteinExistence type="inferred from homology"/>
<protein>
    <recommendedName>
        <fullName evidence="1 5">Thymidylate synthase</fullName>
        <shortName evidence="5">TS</shortName>
        <shortName evidence="5">TSase</shortName>
        <ecNumber evidence="1 5">2.1.1.45</ecNumber>
    </recommendedName>
</protein>
<dbReference type="PANTHER" id="PTHR11548">
    <property type="entry name" value="THYMIDYLATE SYNTHASE 1"/>
    <property type="match status" value="1"/>
</dbReference>
<dbReference type="Gene3D" id="3.30.572.10">
    <property type="entry name" value="Thymidylate synthase/dCMP hydroxymethylase domain"/>
    <property type="match status" value="1"/>
</dbReference>
<comment type="subcellular location">
    <subcellularLocation>
        <location evidence="5">Cytoplasm</location>
    </subcellularLocation>
</comment>
<sequence>MDMASAAIPDRTTRTHHPEWQYLDLMRDIWENGSERIDRTGIGTRSIAGAMLRFDLSDGAMPLLTTKRVYWKTATREMLWFLTGETNIRPLVLQGVKIWNEWPHANYVKETGDDISLEDFVARIAKDEAFAEQWGDLGPVYGKQWVDWPTYTPREDGLFERGQGVNQVAEVIESLRKSPGSRRHIIEGWNVAELERMALPPCHKTYQFHVSGEGEDARLNCLLYQRSCDVALGLPFNLWSAALLNRMIAQQVGMKPGELVWMGGDVHLYLNHEHLITEQLTREPEGAPRLEIVRHPPSIFEYTIEDFEVHDYQPQGAIKAPVAV</sequence>
<dbReference type="PRINTS" id="PR00108">
    <property type="entry name" value="THYMDSNTHASE"/>
</dbReference>
<evidence type="ECO:0000313" key="9">
    <source>
        <dbReference type="Proteomes" id="UP000057938"/>
    </source>
</evidence>
<keyword evidence="2 5" id="KW-0489">Methyltransferase</keyword>
<keyword evidence="9" id="KW-1185">Reference proteome</keyword>
<keyword evidence="5" id="KW-0963">Cytoplasm</keyword>
<dbReference type="InterPro" id="IPR020940">
    <property type="entry name" value="Thymidylate_synthase_AS"/>
</dbReference>
<dbReference type="NCBIfam" id="TIGR03284">
    <property type="entry name" value="thym_sym"/>
    <property type="match status" value="1"/>
</dbReference>
<evidence type="ECO:0000259" key="7">
    <source>
        <dbReference type="Pfam" id="PF00303"/>
    </source>
</evidence>
<feature type="binding site" description="in other chain" evidence="5">
    <location>
        <begin position="226"/>
        <end position="229"/>
    </location>
    <ligand>
        <name>dUMP</name>
        <dbReference type="ChEBI" id="CHEBI:246422"/>
        <note>ligand shared between dimeric partners</note>
    </ligand>
</feature>
<comment type="catalytic activity">
    <reaction evidence="5">
        <text>dUMP + (6R)-5,10-methylene-5,6,7,8-tetrahydrofolate = 7,8-dihydrofolate + dTMP</text>
        <dbReference type="Rhea" id="RHEA:12104"/>
        <dbReference type="ChEBI" id="CHEBI:15636"/>
        <dbReference type="ChEBI" id="CHEBI:57451"/>
        <dbReference type="ChEBI" id="CHEBI:63528"/>
        <dbReference type="ChEBI" id="CHEBI:246422"/>
        <dbReference type="EC" id="2.1.1.45"/>
    </reaction>
</comment>
<dbReference type="InterPro" id="IPR045097">
    <property type="entry name" value="Thymidate_synth/dCMP_Mease"/>
</dbReference>
<dbReference type="InterPro" id="IPR000398">
    <property type="entry name" value="Thymidylate_synthase"/>
</dbReference>
<gene>
    <name evidence="5" type="primary">thyA</name>
    <name evidence="8" type="ORF">AMC99_00973</name>
</gene>
<evidence type="ECO:0000256" key="1">
    <source>
        <dbReference type="ARBA" id="ARBA00011947"/>
    </source>
</evidence>